<evidence type="ECO:0000256" key="3">
    <source>
        <dbReference type="ARBA" id="ARBA00022692"/>
    </source>
</evidence>
<dbReference type="AlphaFoldDB" id="A0A174UBU5"/>
<accession>A0A174UBU5</accession>
<organism evidence="7 8">
    <name type="scientific">Blautia wexlerae</name>
    <dbReference type="NCBI Taxonomy" id="418240"/>
    <lineage>
        <taxon>Bacteria</taxon>
        <taxon>Bacillati</taxon>
        <taxon>Bacillota</taxon>
        <taxon>Clostridia</taxon>
        <taxon>Lachnospirales</taxon>
        <taxon>Lachnospiraceae</taxon>
        <taxon>Blautia</taxon>
    </lineage>
</organism>
<feature type="transmembrane region" description="Helical" evidence="6">
    <location>
        <begin position="42"/>
        <end position="59"/>
    </location>
</feature>
<comment type="subcellular location">
    <subcellularLocation>
        <location evidence="1">Membrane</location>
        <topology evidence="1">Multi-pass membrane protein</topology>
    </subcellularLocation>
</comment>
<dbReference type="PANTHER" id="PTHR34857:SF2">
    <property type="entry name" value="SLL0384 PROTEIN"/>
    <property type="match status" value="1"/>
</dbReference>
<evidence type="ECO:0000256" key="4">
    <source>
        <dbReference type="ARBA" id="ARBA00022989"/>
    </source>
</evidence>
<evidence type="ECO:0000256" key="1">
    <source>
        <dbReference type="ARBA" id="ARBA00004141"/>
    </source>
</evidence>
<feature type="transmembrane region" description="Helical" evidence="6">
    <location>
        <begin position="71"/>
        <end position="100"/>
    </location>
</feature>
<evidence type="ECO:0000313" key="8">
    <source>
        <dbReference type="Proteomes" id="UP000095712"/>
    </source>
</evidence>
<evidence type="ECO:0000256" key="5">
    <source>
        <dbReference type="ARBA" id="ARBA00023136"/>
    </source>
</evidence>
<name>A0A174UBU5_9FIRM</name>
<evidence type="ECO:0000256" key="6">
    <source>
        <dbReference type="SAM" id="Phobius"/>
    </source>
</evidence>
<evidence type="ECO:0000256" key="2">
    <source>
        <dbReference type="ARBA" id="ARBA00022475"/>
    </source>
</evidence>
<dbReference type="Proteomes" id="UP000095712">
    <property type="component" value="Unassembled WGS sequence"/>
</dbReference>
<dbReference type="OrthoDB" id="3730291at2"/>
<protein>
    <submittedName>
        <fullName evidence="7">Energy-coupling factor transporter transmembrane protein EcfT</fullName>
    </submittedName>
</protein>
<dbReference type="CDD" id="cd16914">
    <property type="entry name" value="EcfT"/>
    <property type="match status" value="1"/>
</dbReference>
<evidence type="ECO:0000313" key="7">
    <source>
        <dbReference type="EMBL" id="CUQ17100.1"/>
    </source>
</evidence>
<dbReference type="Pfam" id="PF02361">
    <property type="entry name" value="CbiQ"/>
    <property type="match status" value="1"/>
</dbReference>
<keyword evidence="2" id="KW-1003">Cell membrane</keyword>
<keyword evidence="3 6" id="KW-0812">Transmembrane</keyword>
<keyword evidence="5 6" id="KW-0472">Membrane</keyword>
<dbReference type="InterPro" id="IPR003339">
    <property type="entry name" value="ABC/ECF_trnsptr_transmembrane"/>
</dbReference>
<feature type="transmembrane region" description="Helical" evidence="6">
    <location>
        <begin position="106"/>
        <end position="127"/>
    </location>
</feature>
<feature type="transmembrane region" description="Helical" evidence="6">
    <location>
        <begin position="226"/>
        <end position="244"/>
    </location>
</feature>
<gene>
    <name evidence="7" type="primary">ecfT_6</name>
    <name evidence="7" type="ORF">ERS852523_04237</name>
</gene>
<dbReference type="PANTHER" id="PTHR34857">
    <property type="entry name" value="SLL0384 PROTEIN"/>
    <property type="match status" value="1"/>
</dbReference>
<sequence length="246" mass="27421">MEGVSFSATTDKRKGIRLDPRTKLILLLTVTTLMFSTSNEGIMNFVKPVLSLIPFVLILSERRFKTAGKYLLLYLACFALERIALTTLSDLLSFVVLAMTSIMTRFAPGIMTGAWLLSSTSVSEFIGSMERMHLTEKIVIPLSVIFRFFPTISEEYQAISDAMKMRGIRFGGKNPFLMVEYRLVPLMVSVVKIGDELSAAALTRGLGAPVKRTNVCQIGFHVQDMIVILLCALCFALFLLGQYFSF</sequence>
<keyword evidence="4 6" id="KW-1133">Transmembrane helix</keyword>
<proteinExistence type="predicted"/>
<dbReference type="InterPro" id="IPR051611">
    <property type="entry name" value="ECF_transporter_component"/>
</dbReference>
<dbReference type="EMBL" id="CZAW01000094">
    <property type="protein sequence ID" value="CUQ17100.1"/>
    <property type="molecule type" value="Genomic_DNA"/>
</dbReference>
<dbReference type="GO" id="GO:0005886">
    <property type="term" value="C:plasma membrane"/>
    <property type="evidence" value="ECO:0007669"/>
    <property type="project" value="UniProtKB-ARBA"/>
</dbReference>
<dbReference type="RefSeq" id="WP_055154002.1">
    <property type="nucleotide sequence ID" value="NZ_CZAW01000094.1"/>
</dbReference>
<reference evidence="7 8" key="1">
    <citation type="submission" date="2015-09" db="EMBL/GenBank/DDBJ databases">
        <authorList>
            <consortium name="Pathogen Informatics"/>
        </authorList>
    </citation>
    <scope>NUCLEOTIDE SEQUENCE [LARGE SCALE GENOMIC DNA]</scope>
    <source>
        <strain evidence="7 8">2789STDY5834911</strain>
    </source>
</reference>